<comment type="caution">
    <text evidence="10">The sequence shown here is derived from an EMBL/GenBank/DDBJ whole genome shotgun (WGS) entry which is preliminary data.</text>
</comment>
<dbReference type="InterPro" id="IPR029070">
    <property type="entry name" value="Chitinase_insertion_sf"/>
</dbReference>
<dbReference type="PANTHER" id="PTHR46066">
    <property type="entry name" value="CHITINASE DOMAIN-CONTAINING PROTEIN 1 FAMILY MEMBER"/>
    <property type="match status" value="1"/>
</dbReference>
<evidence type="ECO:0000256" key="8">
    <source>
        <dbReference type="SAM" id="SignalP"/>
    </source>
</evidence>
<evidence type="ECO:0000313" key="10">
    <source>
        <dbReference type="EMBL" id="GIY41402.1"/>
    </source>
</evidence>
<dbReference type="Gene3D" id="3.10.50.10">
    <property type="match status" value="1"/>
</dbReference>
<evidence type="ECO:0000256" key="6">
    <source>
        <dbReference type="ARBA" id="ARBA00023228"/>
    </source>
</evidence>
<dbReference type="Proteomes" id="UP001054837">
    <property type="component" value="Unassembled WGS sequence"/>
</dbReference>
<dbReference type="PANTHER" id="PTHR46066:SF2">
    <property type="entry name" value="CHITINASE DOMAIN-CONTAINING PROTEIN 1"/>
    <property type="match status" value="1"/>
</dbReference>
<dbReference type="SMART" id="SM00636">
    <property type="entry name" value="Glyco_18"/>
    <property type="match status" value="1"/>
</dbReference>
<organism evidence="10 11">
    <name type="scientific">Caerostris darwini</name>
    <dbReference type="NCBI Taxonomy" id="1538125"/>
    <lineage>
        <taxon>Eukaryota</taxon>
        <taxon>Metazoa</taxon>
        <taxon>Ecdysozoa</taxon>
        <taxon>Arthropoda</taxon>
        <taxon>Chelicerata</taxon>
        <taxon>Arachnida</taxon>
        <taxon>Araneae</taxon>
        <taxon>Araneomorphae</taxon>
        <taxon>Entelegynae</taxon>
        <taxon>Araneoidea</taxon>
        <taxon>Araneidae</taxon>
        <taxon>Caerostris</taxon>
    </lineage>
</organism>
<dbReference type="FunFam" id="3.20.20.80:FF:000028">
    <property type="entry name" value="Chitinase domain-containing protein 1"/>
    <property type="match status" value="1"/>
</dbReference>
<keyword evidence="6" id="KW-0458">Lysosome</keyword>
<evidence type="ECO:0000256" key="5">
    <source>
        <dbReference type="ARBA" id="ARBA00022729"/>
    </source>
</evidence>
<dbReference type="GO" id="GO:0005764">
    <property type="term" value="C:lysosome"/>
    <property type="evidence" value="ECO:0007669"/>
    <property type="project" value="UniProtKB-SubCell"/>
</dbReference>
<dbReference type="EMBL" id="BPLQ01009056">
    <property type="protein sequence ID" value="GIY41402.1"/>
    <property type="molecule type" value="Genomic_DNA"/>
</dbReference>
<dbReference type="InterPro" id="IPR001223">
    <property type="entry name" value="Glyco_hydro18_cat"/>
</dbReference>
<keyword evidence="11" id="KW-1185">Reference proteome</keyword>
<evidence type="ECO:0000256" key="7">
    <source>
        <dbReference type="ARBA" id="ARBA00040976"/>
    </source>
</evidence>
<evidence type="ECO:0000259" key="9">
    <source>
        <dbReference type="PROSITE" id="PS51910"/>
    </source>
</evidence>
<name>A0AAV4T911_9ARAC</name>
<dbReference type="GO" id="GO:0070492">
    <property type="term" value="F:oligosaccharide binding"/>
    <property type="evidence" value="ECO:0007669"/>
    <property type="project" value="TreeGrafter"/>
</dbReference>
<dbReference type="Gene3D" id="3.20.20.80">
    <property type="entry name" value="Glycosidases"/>
    <property type="match status" value="1"/>
</dbReference>
<keyword evidence="5 8" id="KW-0732">Signal</keyword>
<feature type="chain" id="PRO_5043876139" description="Chitinase domain-containing protein 1" evidence="8">
    <location>
        <begin position="23"/>
        <end position="396"/>
    </location>
</feature>
<evidence type="ECO:0000313" key="11">
    <source>
        <dbReference type="Proteomes" id="UP001054837"/>
    </source>
</evidence>
<accession>A0AAV4T911</accession>
<evidence type="ECO:0000256" key="2">
    <source>
        <dbReference type="ARBA" id="ARBA00004613"/>
    </source>
</evidence>
<dbReference type="SUPFAM" id="SSF51445">
    <property type="entry name" value="(Trans)glycosidases"/>
    <property type="match status" value="1"/>
</dbReference>
<comment type="subcellular location">
    <subcellularLocation>
        <location evidence="1">Lysosome</location>
    </subcellularLocation>
    <subcellularLocation>
        <location evidence="2">Secreted</location>
    </subcellularLocation>
</comment>
<evidence type="ECO:0000256" key="3">
    <source>
        <dbReference type="ARBA" id="ARBA00009336"/>
    </source>
</evidence>
<dbReference type="GO" id="GO:0008061">
    <property type="term" value="F:chitin binding"/>
    <property type="evidence" value="ECO:0007669"/>
    <property type="project" value="InterPro"/>
</dbReference>
<dbReference type="GO" id="GO:0012505">
    <property type="term" value="C:endomembrane system"/>
    <property type="evidence" value="ECO:0007669"/>
    <property type="project" value="TreeGrafter"/>
</dbReference>
<protein>
    <recommendedName>
        <fullName evidence="7">Chitinase domain-containing protein 1</fullName>
    </recommendedName>
</protein>
<dbReference type="InterPro" id="IPR011583">
    <property type="entry name" value="Chitinase_II/V-like_cat"/>
</dbReference>
<dbReference type="Pfam" id="PF00704">
    <property type="entry name" value="Glyco_hydro_18"/>
    <property type="match status" value="1"/>
</dbReference>
<dbReference type="CDD" id="cd02876">
    <property type="entry name" value="GH18_SI-CLP"/>
    <property type="match status" value="1"/>
</dbReference>
<dbReference type="FunFam" id="3.10.50.10:FF:000002">
    <property type="entry name" value="Chitinase domain-containing protein 1"/>
    <property type="match status" value="1"/>
</dbReference>
<dbReference type="AlphaFoldDB" id="A0AAV4T911"/>
<dbReference type="PROSITE" id="PS51910">
    <property type="entry name" value="GH18_2"/>
    <property type="match status" value="1"/>
</dbReference>
<comment type="similarity">
    <text evidence="3">Belongs to the glycosyl hydrolase 18 family.</text>
</comment>
<proteinExistence type="inferred from homology"/>
<evidence type="ECO:0000256" key="4">
    <source>
        <dbReference type="ARBA" id="ARBA00022525"/>
    </source>
</evidence>
<dbReference type="GO" id="GO:0005975">
    <property type="term" value="P:carbohydrate metabolic process"/>
    <property type="evidence" value="ECO:0007669"/>
    <property type="project" value="InterPro"/>
</dbReference>
<dbReference type="GO" id="GO:0005576">
    <property type="term" value="C:extracellular region"/>
    <property type="evidence" value="ECO:0007669"/>
    <property type="project" value="UniProtKB-SubCell"/>
</dbReference>
<reference evidence="10 11" key="1">
    <citation type="submission" date="2021-06" db="EMBL/GenBank/DDBJ databases">
        <title>Caerostris darwini draft genome.</title>
        <authorList>
            <person name="Kono N."/>
            <person name="Arakawa K."/>
        </authorList>
    </citation>
    <scope>NUCLEOTIDE SEQUENCE [LARGE SCALE GENOMIC DNA]</scope>
</reference>
<keyword evidence="4" id="KW-0964">Secreted</keyword>
<feature type="domain" description="GH18" evidence="9">
    <location>
        <begin position="85"/>
        <end position="396"/>
    </location>
</feature>
<gene>
    <name evidence="10" type="primary">chid1</name>
    <name evidence="10" type="ORF">CDAR_532221</name>
</gene>
<evidence type="ECO:0000256" key="1">
    <source>
        <dbReference type="ARBA" id="ARBA00004371"/>
    </source>
</evidence>
<dbReference type="InterPro" id="IPR017853">
    <property type="entry name" value="GH"/>
</dbReference>
<feature type="signal peptide" evidence="8">
    <location>
        <begin position="1"/>
        <end position="22"/>
    </location>
</feature>
<sequence>MMKTKLAILCFLIFIFFHFATATLSKSDRKKSKSEKKIAKMDSQSESDVSYKIHNALNVSVNYQDILDEHRSFSMTRAMIRHVHQDVLGYVTPWNSRGYDIAKLYSAKFTMMSPVWLQIKPKNEKGGFMFGGLHDIDINWLFTLKHINKKMKIVPRVIFEQWTYPTITKLLENKAEDVSMELISLAKDNAFDGYIIEIWSLLRGQMKMELTNFIKKIAAEFKQQNLVLILVIPPPSYSKTQIGMFVREDFENLVDHVTAFSLMTYDFSSPQKPGPNSPIPWLLQCVEDLIPNKSSPNKKKLLLGLNFYGNVYSKSGGKPIIGREYISLLEKYKPKIVFKNISGEHVFRYRDENIDYVVYYPTLYSIELRLQLAKKFGIGIAIWELGQGLDYFYDLL</sequence>